<evidence type="ECO:0000313" key="9">
    <source>
        <dbReference type="Proteomes" id="UP000276526"/>
    </source>
</evidence>
<evidence type="ECO:0000256" key="3">
    <source>
        <dbReference type="ARBA" id="ARBA00022630"/>
    </source>
</evidence>
<dbReference type="AlphaFoldDB" id="A0A3R8QLU3"/>
<evidence type="ECO:0000256" key="5">
    <source>
        <dbReference type="ARBA" id="ARBA00023002"/>
    </source>
</evidence>
<keyword evidence="4" id="KW-0274">FAD</keyword>
<dbReference type="SUPFAM" id="SSF56176">
    <property type="entry name" value="FAD-binding/transporter-associated domain-like"/>
    <property type="match status" value="1"/>
</dbReference>
<dbReference type="Gene3D" id="3.30.70.2740">
    <property type="match status" value="1"/>
</dbReference>
<dbReference type="InterPro" id="IPR016166">
    <property type="entry name" value="FAD-bd_PCMH"/>
</dbReference>
<dbReference type="SUPFAM" id="SSF55103">
    <property type="entry name" value="FAD-linked oxidases, C-terminal domain"/>
    <property type="match status" value="1"/>
</dbReference>
<dbReference type="FunFam" id="3.30.70.2740:FF:000001">
    <property type="entry name" value="D-lactate dehydrogenase mitochondrial"/>
    <property type="match status" value="1"/>
</dbReference>
<dbReference type="InterPro" id="IPR016164">
    <property type="entry name" value="FAD-linked_Oxase-like_C"/>
</dbReference>
<evidence type="ECO:0000256" key="6">
    <source>
        <dbReference type="SAM" id="MobiDB-lite"/>
    </source>
</evidence>
<feature type="region of interest" description="Disordered" evidence="6">
    <location>
        <begin position="1"/>
        <end position="25"/>
    </location>
</feature>
<protein>
    <submittedName>
        <fullName evidence="8">FAD-binding oxidoreductase</fullName>
    </submittedName>
</protein>
<dbReference type="GO" id="GO:0016491">
    <property type="term" value="F:oxidoreductase activity"/>
    <property type="evidence" value="ECO:0007669"/>
    <property type="project" value="UniProtKB-KW"/>
</dbReference>
<dbReference type="InterPro" id="IPR016171">
    <property type="entry name" value="Vanillyl_alc_oxidase_C-sub2"/>
</dbReference>
<dbReference type="InterPro" id="IPR036318">
    <property type="entry name" value="FAD-bd_PCMH-like_sf"/>
</dbReference>
<dbReference type="Proteomes" id="UP000276526">
    <property type="component" value="Unassembled WGS sequence"/>
</dbReference>
<dbReference type="InterPro" id="IPR016169">
    <property type="entry name" value="FAD-bd_PCMH_sub2"/>
</dbReference>
<evidence type="ECO:0000256" key="4">
    <source>
        <dbReference type="ARBA" id="ARBA00022827"/>
    </source>
</evidence>
<dbReference type="InterPro" id="IPR051914">
    <property type="entry name" value="FAD-linked_OxidoTrans_Type4"/>
</dbReference>
<evidence type="ECO:0000256" key="1">
    <source>
        <dbReference type="ARBA" id="ARBA00001974"/>
    </source>
</evidence>
<dbReference type="FunFam" id="1.10.45.10:FF:000001">
    <property type="entry name" value="D-lactate dehydrogenase mitochondrial"/>
    <property type="match status" value="1"/>
</dbReference>
<keyword evidence="5" id="KW-0560">Oxidoreductase</keyword>
<feature type="domain" description="FAD-binding PCMH-type" evidence="7">
    <location>
        <begin position="59"/>
        <end position="238"/>
    </location>
</feature>
<evidence type="ECO:0000313" key="8">
    <source>
        <dbReference type="EMBL" id="RRO85950.1"/>
    </source>
</evidence>
<dbReference type="RefSeq" id="WP_125173888.1">
    <property type="nucleotide sequence ID" value="NZ_JAPJOD010000035.1"/>
</dbReference>
<accession>A0A3R8QLU3</accession>
<dbReference type="PANTHER" id="PTHR42934">
    <property type="entry name" value="GLYCOLATE OXIDASE SUBUNIT GLCD"/>
    <property type="match status" value="1"/>
</dbReference>
<dbReference type="Gene3D" id="3.30.465.10">
    <property type="match status" value="1"/>
</dbReference>
<dbReference type="InterPro" id="IPR006094">
    <property type="entry name" value="Oxid_FAD_bind_N"/>
</dbReference>
<evidence type="ECO:0000256" key="2">
    <source>
        <dbReference type="ARBA" id="ARBA00008000"/>
    </source>
</evidence>
<dbReference type="GO" id="GO:0071949">
    <property type="term" value="F:FAD binding"/>
    <property type="evidence" value="ECO:0007669"/>
    <property type="project" value="InterPro"/>
</dbReference>
<keyword evidence="3" id="KW-0285">Flavoprotein</keyword>
<dbReference type="Pfam" id="PF01565">
    <property type="entry name" value="FAD_binding_4"/>
    <property type="match status" value="1"/>
</dbReference>
<comment type="similarity">
    <text evidence="2">Belongs to the FAD-binding oxidoreductase/transferase type 4 family.</text>
</comment>
<organism evidence="8 9">
    <name type="scientific">Corynebacterium bovis</name>
    <dbReference type="NCBI Taxonomy" id="36808"/>
    <lineage>
        <taxon>Bacteria</taxon>
        <taxon>Bacillati</taxon>
        <taxon>Actinomycetota</taxon>
        <taxon>Actinomycetes</taxon>
        <taxon>Mycobacteriales</taxon>
        <taxon>Corynebacteriaceae</taxon>
        <taxon>Corynebacterium</taxon>
    </lineage>
</organism>
<dbReference type="EMBL" id="PQNK01000015">
    <property type="protein sequence ID" value="RRO85950.1"/>
    <property type="molecule type" value="Genomic_DNA"/>
</dbReference>
<comment type="cofactor">
    <cofactor evidence="1">
        <name>FAD</name>
        <dbReference type="ChEBI" id="CHEBI:57692"/>
    </cofactor>
</comment>
<proteinExistence type="inferred from homology"/>
<feature type="compositionally biased region" description="Gly residues" evidence="6">
    <location>
        <begin position="10"/>
        <end position="24"/>
    </location>
</feature>
<sequence>MTAQQTHGAGADGAPGTAGAGGTGPAVDLADLAGRLEGRLVTDPDILASHSTDEAVGVPAEGAVALVRARSTADVVETLRHAHAHGVPVVPQGARTGLSGAANAVPGAILLDVRGMDAVVGIDAANHTVTVQPGVINQDLKDALRPHGLAYPPDPGSVAISSVGGNIATNAGGLCCVKYGVTRDYVLELTVVLADGTVTRLGRRTAKGVAGLDLCGLFVGSEGTLGVIVEAVLRVVPLGPDPLTAVATFPRERDAAAAVAAYMASEPRPSLMELMDRTTIGMLNELGDFGFDGSVGAIAIMQSDSPTSVADTEAFARIAGDNGAVDVAFSDNAADNDALIAARRNVQPSFEHFARAHGGGRLLEDVCVPLSRFTDFVDGLDEIRGRTGVVISLVAHAGDGNTHPSIFYDPADPASARAAQTAFDDVMQLGLDLGGTITGEHGVGYLKRGWLARELDDGARRLHREIKAAVDPAGILNPGKMLDAL</sequence>
<dbReference type="Pfam" id="PF02913">
    <property type="entry name" value="FAD-oxidase_C"/>
    <property type="match status" value="1"/>
</dbReference>
<gene>
    <name evidence="8" type="ORF">CXF48_08980</name>
</gene>
<dbReference type="PANTHER" id="PTHR42934:SF2">
    <property type="entry name" value="GLYCOLATE OXIDASE SUBUNIT GLCD"/>
    <property type="match status" value="1"/>
</dbReference>
<name>A0A3R8QLU3_9CORY</name>
<dbReference type="InterPro" id="IPR004113">
    <property type="entry name" value="FAD-bd_oxidored_4_C"/>
</dbReference>
<dbReference type="Gene3D" id="1.10.45.10">
    <property type="entry name" value="Vanillyl-alcohol Oxidase, Chain A, domain 4"/>
    <property type="match status" value="1"/>
</dbReference>
<evidence type="ECO:0000259" key="7">
    <source>
        <dbReference type="PROSITE" id="PS51387"/>
    </source>
</evidence>
<reference evidence="8 9" key="1">
    <citation type="submission" date="2018-01" db="EMBL/GenBank/DDBJ databases">
        <title>Twenty Corynebacterium bovis Genomes.</title>
        <authorList>
            <person name="Gulvik C.A."/>
        </authorList>
    </citation>
    <scope>NUCLEOTIDE SEQUENCE [LARGE SCALE GENOMIC DNA]</scope>
    <source>
        <strain evidence="8 9">F6900</strain>
    </source>
</reference>
<dbReference type="PROSITE" id="PS51387">
    <property type="entry name" value="FAD_PCMH"/>
    <property type="match status" value="1"/>
</dbReference>
<comment type="caution">
    <text evidence="8">The sequence shown here is derived from an EMBL/GenBank/DDBJ whole genome shotgun (WGS) entry which is preliminary data.</text>
</comment>